<name>L7FQ07_ENTIV</name>
<sequence length="143" mass="17018">MGHMWGLLNRNVIPLVLFYKQSNNELEIWINFLLYRDWKNIIKPDYSIWEGNIDAWTSLSVPLQYYGFTQIQGHHGLLAAAMMEEKYYKYTKRVELLRRRALTYQLHLRDCSGMKRKDTSSKPFGQQKAESDHRHSDCNYGVQ</sequence>
<organism evidence="2 3">
    <name type="scientific">Entamoeba invadens IP1</name>
    <dbReference type="NCBI Taxonomy" id="370355"/>
    <lineage>
        <taxon>Eukaryota</taxon>
        <taxon>Amoebozoa</taxon>
        <taxon>Evosea</taxon>
        <taxon>Archamoebae</taxon>
        <taxon>Mastigamoebida</taxon>
        <taxon>Entamoebidae</taxon>
        <taxon>Entamoeba</taxon>
    </lineage>
</organism>
<dbReference type="RefSeq" id="XP_004259056.1">
    <property type="nucleotide sequence ID" value="XM_004259008.1"/>
</dbReference>
<dbReference type="Proteomes" id="UP000014680">
    <property type="component" value="Unassembled WGS sequence"/>
</dbReference>
<dbReference type="AlphaFoldDB" id="L7FQ07"/>
<reference evidence="2 3" key="1">
    <citation type="submission" date="2012-10" db="EMBL/GenBank/DDBJ databases">
        <authorList>
            <person name="Zafar N."/>
            <person name="Inman J."/>
            <person name="Hall N."/>
            <person name="Lorenzi H."/>
            <person name="Caler E."/>
        </authorList>
    </citation>
    <scope>NUCLEOTIDE SEQUENCE [LARGE SCALE GENOMIC DNA]</scope>
    <source>
        <strain evidence="2 3">IP1</strain>
    </source>
</reference>
<evidence type="ECO:0000313" key="2">
    <source>
        <dbReference type="EMBL" id="ELP92285.1"/>
    </source>
</evidence>
<gene>
    <name evidence="2" type="ORF">EIN_119590</name>
</gene>
<evidence type="ECO:0000256" key="1">
    <source>
        <dbReference type="SAM" id="MobiDB-lite"/>
    </source>
</evidence>
<keyword evidence="3" id="KW-1185">Reference proteome</keyword>
<evidence type="ECO:0000313" key="3">
    <source>
        <dbReference type="Proteomes" id="UP000014680"/>
    </source>
</evidence>
<dbReference type="EMBL" id="KB206391">
    <property type="protein sequence ID" value="ELP92285.1"/>
    <property type="molecule type" value="Genomic_DNA"/>
</dbReference>
<proteinExistence type="predicted"/>
<dbReference type="OrthoDB" id="15235at2759"/>
<dbReference type="GeneID" id="14891268"/>
<dbReference type="KEGG" id="eiv:EIN_119590"/>
<dbReference type="VEuPathDB" id="AmoebaDB:EIN_119590"/>
<protein>
    <submittedName>
        <fullName evidence="2">Uncharacterized protein</fullName>
    </submittedName>
</protein>
<feature type="region of interest" description="Disordered" evidence="1">
    <location>
        <begin position="114"/>
        <end position="143"/>
    </location>
</feature>
<accession>L7FQ07</accession>